<dbReference type="InterPro" id="IPR058925">
    <property type="entry name" value="zf-C2H2_AcuF"/>
</dbReference>
<organism evidence="3">
    <name type="scientific">Fusarium oxysporum Fo47</name>
    <dbReference type="NCBI Taxonomy" id="660027"/>
    <lineage>
        <taxon>Eukaryota</taxon>
        <taxon>Fungi</taxon>
        <taxon>Dikarya</taxon>
        <taxon>Ascomycota</taxon>
        <taxon>Pezizomycotina</taxon>
        <taxon>Sordariomycetes</taxon>
        <taxon>Hypocreomycetidae</taxon>
        <taxon>Hypocreales</taxon>
        <taxon>Nectriaceae</taxon>
        <taxon>Fusarium</taxon>
        <taxon>Fusarium oxysporum species complex</taxon>
    </lineage>
</organism>
<feature type="domain" description="C2H2-type" evidence="2">
    <location>
        <begin position="372"/>
        <end position="392"/>
    </location>
</feature>
<sequence length="575" mass="65198">MVQGIAAVVTQCIDCFGKIVRAPTTLAPNSPTFGRDMADQQTRFNRLRDSSQIEDQVLSLLKDLIELMQDAHDILIGNEVPWDKINAGDDEDFDGRDTEFNQISVDIADVVNCLLRLSVAIRNPAPHDRFIKSHSIDTSHYETFDIQHVSSKFRTIEPLLAERLGKAISRRRQFFNYRLAHRTKLSQGLTHEGGDAETIASSLPEYLKDVARGGQPLPINAIGDEGSDSGCSQTSYATSLADLDQCRIPPLPKDSSEGPFECPFCHTIIVANTRSSWKKHVYGDLRPYICLEKDCETPGRELSRRYQWMEHVRQIHWKLYSCPLACELEFSSPSESIKHVSRSHGGSVTTRDLDTLVYLSQKPVKIKQGIPCPICAEMMRSTSRYQRHVGRHQEQLALFALPTVESDDKDERVSESDSNAESIDIISNQDEQGTNNIQPEEPPTSYSMLRTDEMTALPPNDPNASMTNRQNEYFVQRDGIDREVITADICQYLGQDALVRPGHYENPETGQAIQCYYITASRNLTSAMIEDLKADSAQWEQEMRAVPRNRLEQGRYRDSQIHRNRVLYGLRYQEP</sequence>
<dbReference type="PROSITE" id="PS00028">
    <property type="entry name" value="ZINC_FINGER_C2H2_1"/>
    <property type="match status" value="2"/>
</dbReference>
<evidence type="ECO:0000259" key="2">
    <source>
        <dbReference type="PROSITE" id="PS00028"/>
    </source>
</evidence>
<name>W9JPR8_FUSOX</name>
<protein>
    <recommendedName>
        <fullName evidence="2">C2H2-type domain-containing protein</fullName>
    </recommendedName>
</protein>
<reference evidence="3" key="2">
    <citation type="submission" date="2012-06" db="EMBL/GenBank/DDBJ databases">
        <title>Annotation of the Genome Sequence of Fusarium oxysporum Fo47.</title>
        <authorList>
            <consortium name="The Broad Institute Genomics Platform"/>
            <person name="Ma L.-J."/>
            <person name="Corby-Kistler H."/>
            <person name="Broz K."/>
            <person name="Gale L.R."/>
            <person name="Jonkers W."/>
            <person name="O'Donnell K."/>
            <person name="Ploetz R."/>
            <person name="Steinberg C."/>
            <person name="Schwartz D.C."/>
            <person name="VanEtten H."/>
            <person name="Zhou S."/>
            <person name="Young S.K."/>
            <person name="Zeng Q."/>
            <person name="Gargeya S."/>
            <person name="Fitzgerald M."/>
            <person name="Abouelleil A."/>
            <person name="Alvarado L."/>
            <person name="Chapman S.B."/>
            <person name="Gainer-Dewar J."/>
            <person name="Goldberg J."/>
            <person name="Griggs A."/>
            <person name="Gujja S."/>
            <person name="Hansen M."/>
            <person name="Howarth C."/>
            <person name="Imamovic A."/>
            <person name="Ireland A."/>
            <person name="Larimer J."/>
            <person name="McCowan C."/>
            <person name="Murphy C."/>
            <person name="Pearson M."/>
            <person name="Poon T.W."/>
            <person name="Priest M."/>
            <person name="Roberts A."/>
            <person name="Saif S."/>
            <person name="Shea T."/>
            <person name="Sykes S."/>
            <person name="Wortman J."/>
            <person name="Nusbaum C."/>
            <person name="Birren B."/>
        </authorList>
    </citation>
    <scope>NUCLEOTIDE SEQUENCE</scope>
    <source>
        <strain evidence="3">Fo47</strain>
    </source>
</reference>
<dbReference type="PANTHER" id="PTHR35391:SF7">
    <property type="entry name" value="C2H2-TYPE DOMAIN-CONTAINING PROTEIN"/>
    <property type="match status" value="1"/>
</dbReference>
<dbReference type="VEuPathDB" id="FungiDB:FOZG_14753"/>
<feature type="domain" description="C2H2-type" evidence="2">
    <location>
        <begin position="322"/>
        <end position="344"/>
    </location>
</feature>
<evidence type="ECO:0000256" key="1">
    <source>
        <dbReference type="SAM" id="MobiDB-lite"/>
    </source>
</evidence>
<accession>W9JPR8</accession>
<dbReference type="Proteomes" id="UP000030766">
    <property type="component" value="Unassembled WGS sequence"/>
</dbReference>
<feature type="region of interest" description="Disordered" evidence="1">
    <location>
        <begin position="406"/>
        <end position="442"/>
    </location>
</feature>
<dbReference type="InterPro" id="IPR013087">
    <property type="entry name" value="Znf_C2H2_type"/>
</dbReference>
<proteinExistence type="predicted"/>
<dbReference type="PANTHER" id="PTHR35391">
    <property type="entry name" value="C2H2-TYPE DOMAIN-CONTAINING PROTEIN-RELATED"/>
    <property type="match status" value="1"/>
</dbReference>
<dbReference type="EMBL" id="JH717907">
    <property type="protein sequence ID" value="EWZ31630.1"/>
    <property type="molecule type" value="Genomic_DNA"/>
</dbReference>
<dbReference type="SMART" id="SM00355">
    <property type="entry name" value="ZnF_C2H2"/>
    <property type="match status" value="4"/>
</dbReference>
<reference evidence="3" key="1">
    <citation type="submission" date="2011-06" db="EMBL/GenBank/DDBJ databases">
        <title>The Genome Sequence of Fusarium oxysporum Fo47.</title>
        <authorList>
            <consortium name="The Broad Institute Genome Sequencing Platform"/>
            <person name="Ma L.-J."/>
            <person name="Gale L.R."/>
            <person name="Schwartz D.C."/>
            <person name="Zhou S."/>
            <person name="Corby-Kistler H."/>
            <person name="Young S.K."/>
            <person name="Zeng Q."/>
            <person name="Gargeya S."/>
            <person name="Fitzgerald M."/>
            <person name="Haas B."/>
            <person name="Abouelleil A."/>
            <person name="Alvarado L."/>
            <person name="Arachchi H.M."/>
            <person name="Berlin A."/>
            <person name="Brown A."/>
            <person name="Chapman S.B."/>
            <person name="Chen Z."/>
            <person name="Dunbar C."/>
            <person name="Freedman E."/>
            <person name="Gearin G."/>
            <person name="Gellesch M."/>
            <person name="Goldberg J."/>
            <person name="Griggs A."/>
            <person name="Gujja S."/>
            <person name="Heiman D."/>
            <person name="Howarth C."/>
            <person name="Larson L."/>
            <person name="Lui A."/>
            <person name="MacDonald P.J.P."/>
            <person name="Mehta T."/>
            <person name="Montmayeur A."/>
            <person name="Murphy C."/>
            <person name="Neiman D."/>
            <person name="Pearson M."/>
            <person name="Priest M."/>
            <person name="Roberts A."/>
            <person name="Saif S."/>
            <person name="Shea T."/>
            <person name="Shenoy N."/>
            <person name="Sisk P."/>
            <person name="Stolte C."/>
            <person name="Sykes S."/>
            <person name="Wortman J."/>
            <person name="Nusbaum C."/>
            <person name="Birren B."/>
        </authorList>
    </citation>
    <scope>NUCLEOTIDE SEQUENCE [LARGE SCALE GENOMIC DNA]</scope>
    <source>
        <strain evidence="3">Fo47</strain>
    </source>
</reference>
<gene>
    <name evidence="3" type="ORF">FOZG_14753</name>
</gene>
<dbReference type="Pfam" id="PF26082">
    <property type="entry name" value="zf-C2H2_AcuF"/>
    <property type="match status" value="1"/>
</dbReference>
<dbReference type="HOGENOM" id="CLU_015936_2_0_1"/>
<dbReference type="AlphaFoldDB" id="W9JPR8"/>
<evidence type="ECO:0000313" key="3">
    <source>
        <dbReference type="EMBL" id="EWZ31630.1"/>
    </source>
</evidence>
<feature type="compositionally biased region" description="Polar residues" evidence="1">
    <location>
        <begin position="416"/>
        <end position="442"/>
    </location>
</feature>